<dbReference type="EMBL" id="CP026399">
    <property type="protein sequence ID" value="AUY03127.1"/>
    <property type="molecule type" value="Genomic_DNA"/>
</dbReference>
<protein>
    <submittedName>
        <fullName evidence="1">Phage tail protein</fullName>
    </submittedName>
</protein>
<evidence type="ECO:0000313" key="3">
    <source>
        <dbReference type="Proteomes" id="UP000239554"/>
    </source>
</evidence>
<name>A0A2H9F649_ECOLX</name>
<dbReference type="RefSeq" id="WP_001514728.1">
    <property type="nucleotide sequence ID" value="NZ_BFLJ01000104.1"/>
</dbReference>
<organism evidence="1 3">
    <name type="scientific">Escherichia coli</name>
    <dbReference type="NCBI Taxonomy" id="562"/>
    <lineage>
        <taxon>Bacteria</taxon>
        <taxon>Pseudomonadati</taxon>
        <taxon>Pseudomonadota</taxon>
        <taxon>Gammaproteobacteria</taxon>
        <taxon>Enterobacterales</taxon>
        <taxon>Enterobacteriaceae</taxon>
        <taxon>Escherichia</taxon>
    </lineage>
</organism>
<evidence type="ECO:0000313" key="2">
    <source>
        <dbReference type="EMBL" id="OZP04537.1"/>
    </source>
</evidence>
<sequence length="67" mass="7430">MNVQAQQDDTVDELCWRYYGRTAGVTEAVHEANPGLCDSGPLLSAGQVVYLPELPPPTQRETVQLWD</sequence>
<dbReference type="Pfam" id="PF05489">
    <property type="entry name" value="Phage_tail_X"/>
    <property type="match status" value="1"/>
</dbReference>
<evidence type="ECO:0000313" key="4">
    <source>
        <dbReference type="Proteomes" id="UP000264870"/>
    </source>
</evidence>
<accession>A0A2H9F649</accession>
<dbReference type="Proteomes" id="UP000239554">
    <property type="component" value="Chromosome"/>
</dbReference>
<dbReference type="InterPro" id="IPR008861">
    <property type="entry name" value="GpX-like"/>
</dbReference>
<dbReference type="EMBL" id="NNAK01000005">
    <property type="protein sequence ID" value="OZP04537.1"/>
    <property type="molecule type" value="Genomic_DNA"/>
</dbReference>
<dbReference type="Proteomes" id="UP000264870">
    <property type="component" value="Unassembled WGS sequence"/>
</dbReference>
<gene>
    <name evidence="1" type="ORF">C3F40_15970</name>
    <name evidence="2" type="ORF">CG702_03345</name>
</gene>
<proteinExistence type="predicted"/>
<evidence type="ECO:0000313" key="1">
    <source>
        <dbReference type="EMBL" id="AUY03127.1"/>
    </source>
</evidence>
<reference evidence="1 3" key="2">
    <citation type="journal article" date="2018" name="MBio">
        <title>Genomic Analysis of Hospital Plumbing Reveals Diverse Reservoir of Bacterial Plasmids Conferring Carbapenem Resistance.</title>
        <authorList>
            <consortium name="NISC Comparative Sequencing Program"/>
            <person name="Weingarten R.A."/>
            <person name="Johnson R.C."/>
            <person name="Conlan S."/>
            <person name="Ramsburg A.M."/>
            <person name="Dekker J.P."/>
            <person name="Lau A.F."/>
            <person name="Khil P."/>
            <person name="Odom R.T."/>
            <person name="Deming C."/>
            <person name="Park M."/>
            <person name="Thomas P.J."/>
            <person name="Henderson D.K."/>
            <person name="Palmore T.N."/>
            <person name="Segre J.A."/>
            <person name="Frank K.M."/>
        </authorList>
    </citation>
    <scope>NUCLEOTIDE SEQUENCE [LARGE SCALE GENOMIC DNA]</scope>
    <source>
        <strain evidence="1 3">ECONIH4</strain>
    </source>
</reference>
<dbReference type="AlphaFoldDB" id="A0A2H9F649"/>
<reference evidence="2 4" key="1">
    <citation type="submission" date="2017-07" db="EMBL/GenBank/DDBJ databases">
        <authorList>
            <person name="Zhi S."/>
            <person name="Banting G."/>
            <person name="Neumann N."/>
        </authorList>
    </citation>
    <scope>NUCLEOTIDE SEQUENCE [LARGE SCALE GENOMIC DNA]</scope>
    <source>
        <strain evidence="2 4">WW41</strain>
    </source>
</reference>